<evidence type="ECO:0000313" key="2">
    <source>
        <dbReference type="EMBL" id="VBB33746.1"/>
    </source>
</evidence>
<dbReference type="OrthoDB" id="5875015at2759"/>
<keyword evidence="3" id="KW-1185">Reference proteome</keyword>
<evidence type="ECO:0000313" key="3">
    <source>
        <dbReference type="Proteomes" id="UP000276991"/>
    </source>
</evidence>
<feature type="region of interest" description="Disordered" evidence="1">
    <location>
        <begin position="1"/>
        <end position="88"/>
    </location>
</feature>
<proteinExistence type="predicted"/>
<organism evidence="2 3">
    <name type="scientific">Acanthocheilonema viteae</name>
    <name type="common">Filarial nematode worm</name>
    <name type="synonym">Dipetalonema viteae</name>
    <dbReference type="NCBI Taxonomy" id="6277"/>
    <lineage>
        <taxon>Eukaryota</taxon>
        <taxon>Metazoa</taxon>
        <taxon>Ecdysozoa</taxon>
        <taxon>Nematoda</taxon>
        <taxon>Chromadorea</taxon>
        <taxon>Rhabditida</taxon>
        <taxon>Spirurina</taxon>
        <taxon>Spiruromorpha</taxon>
        <taxon>Filarioidea</taxon>
        <taxon>Onchocercidae</taxon>
        <taxon>Acanthocheilonema</taxon>
    </lineage>
</organism>
<protein>
    <submittedName>
        <fullName evidence="2">Uncharacterized protein</fullName>
    </submittedName>
</protein>
<dbReference type="EMBL" id="UPTC01002662">
    <property type="protein sequence ID" value="VBB33746.1"/>
    <property type="molecule type" value="Genomic_DNA"/>
</dbReference>
<gene>
    <name evidence="2" type="ORF">NAV_LOCUS8537</name>
</gene>
<evidence type="ECO:0000256" key="1">
    <source>
        <dbReference type="SAM" id="MobiDB-lite"/>
    </source>
</evidence>
<feature type="compositionally biased region" description="Basic and acidic residues" evidence="1">
    <location>
        <begin position="9"/>
        <end position="19"/>
    </location>
</feature>
<name>A0A498SWM3_ACAVI</name>
<feature type="compositionally biased region" description="Basic and acidic residues" evidence="1">
    <location>
        <begin position="62"/>
        <end position="81"/>
    </location>
</feature>
<reference evidence="2 3" key="1">
    <citation type="submission" date="2018-08" db="EMBL/GenBank/DDBJ databases">
        <authorList>
            <person name="Laetsch R D."/>
            <person name="Stevens L."/>
            <person name="Kumar S."/>
            <person name="Blaxter L. M."/>
        </authorList>
    </citation>
    <scope>NUCLEOTIDE SEQUENCE [LARGE SCALE GENOMIC DNA]</scope>
</reference>
<dbReference type="Proteomes" id="UP000276991">
    <property type="component" value="Unassembled WGS sequence"/>
</dbReference>
<dbReference type="AlphaFoldDB" id="A0A498SWM3"/>
<sequence>MGDDYEILDPTRTEAKFTDDAPPSTPIMSSIKQPVIDGGQRNGGDNKMGSESNIRQKWKGKKGVEMQMKEGKRSKKDEKNNLHKYWNR</sequence>
<accession>A0A498SWM3</accession>